<protein>
    <submittedName>
        <fullName evidence="1">Uncharacterized protein</fullName>
    </submittedName>
</protein>
<accession>A0ACC3DE13</accession>
<sequence>FDGFPKRLPEDTVEYIIHAITTKDRNAAAARDILSAVQKSSTNIAKKYLKDYIWQRDAFALELLHEDGLWILRGCTNFGDSVADEWLVVWILKELSKQQPNVAIRLFDTDGEFLLIEAAKALPKWLNPEVAENRVWLHEGRLKVIPLQQPSKAGSKRALSTKEARDIIKANPESLKYDSKIEQEAFHRLRDYLKAISEHFHHALVTLPRNLAYILHEHSHLISPAVEAFYLRDPIALKPLQQNGQSKLYFPPKDLVTVTVRFTKVLYAQLKSQRFAAPTAWVAMLASVSSAEVAKVEMGMKVSCGFEMLVQDPQNKDKR</sequence>
<organism evidence="1 2">
    <name type="scientific">Coniosporium uncinatum</name>
    <dbReference type="NCBI Taxonomy" id="93489"/>
    <lineage>
        <taxon>Eukaryota</taxon>
        <taxon>Fungi</taxon>
        <taxon>Dikarya</taxon>
        <taxon>Ascomycota</taxon>
        <taxon>Pezizomycotina</taxon>
        <taxon>Dothideomycetes</taxon>
        <taxon>Dothideomycetes incertae sedis</taxon>
        <taxon>Coniosporium</taxon>
    </lineage>
</organism>
<gene>
    <name evidence="1" type="ORF">LTS18_002420</name>
</gene>
<comment type="caution">
    <text evidence="1">The sequence shown here is derived from an EMBL/GenBank/DDBJ whole genome shotgun (WGS) entry which is preliminary data.</text>
</comment>
<evidence type="ECO:0000313" key="1">
    <source>
        <dbReference type="EMBL" id="KAK3065766.1"/>
    </source>
</evidence>
<name>A0ACC3DE13_9PEZI</name>
<dbReference type="EMBL" id="JAWDJW010006222">
    <property type="protein sequence ID" value="KAK3065766.1"/>
    <property type="molecule type" value="Genomic_DNA"/>
</dbReference>
<feature type="non-terminal residue" evidence="1">
    <location>
        <position position="319"/>
    </location>
</feature>
<reference evidence="1" key="1">
    <citation type="submission" date="2024-09" db="EMBL/GenBank/DDBJ databases">
        <title>Black Yeasts Isolated from many extreme environments.</title>
        <authorList>
            <person name="Coleine C."/>
            <person name="Stajich J.E."/>
            <person name="Selbmann L."/>
        </authorList>
    </citation>
    <scope>NUCLEOTIDE SEQUENCE</scope>
    <source>
        <strain evidence="1">CCFEE 5737</strain>
    </source>
</reference>
<evidence type="ECO:0000313" key="2">
    <source>
        <dbReference type="Proteomes" id="UP001186974"/>
    </source>
</evidence>
<keyword evidence="2" id="KW-1185">Reference proteome</keyword>
<dbReference type="Proteomes" id="UP001186974">
    <property type="component" value="Unassembled WGS sequence"/>
</dbReference>
<proteinExistence type="predicted"/>
<feature type="non-terminal residue" evidence="1">
    <location>
        <position position="1"/>
    </location>
</feature>